<feature type="region of interest" description="Disordered" evidence="1">
    <location>
        <begin position="319"/>
        <end position="352"/>
    </location>
</feature>
<sequence>MRSPLQVSSLSSLFALLVLSGCNSAYRAAMSRAEEAAQRGDFMTAAHGYRDACAASPDDEKACSRAPIFAQKATDQAIATARPACDAGDLDQCLPPLLAGWDLIPNHPELTSLFDRAGQVHTERCSQWKHEGAVAQATAGLACLQTRATQIPVQSYQSQLSGRANQLSQRFAGLAAALSGASTAGAANVLWSAAQCLAPETNVAGQADSARQSFLAQSAIPVAIRVEGKIPNPIASNLNACQSLAGNLAPAARCAVGNPLPGQPEPLEIRVNALISHPREDVVEEVRSLRYLASTRQVPNPQFRDARERLKKAEYELQVTESAKNSKDQACAQSRRNPSSSGGTQGGKSPCDEASEFAQTLEARVNERNEARNFLSNTPELITEEVWDNFMYPVRTHRWASNYRFTLQSSSPGSAPTPQQDGAVQFEDQEHVGFPPGGLQADPLDVPPARAYADGFVQQLAPAVFSEVQRESIARGNTRRAQCNALPQNWDATWVQCWAEASLWGTGKEPQVPEFLNILASSAGATAQPQCR</sequence>
<evidence type="ECO:0000256" key="1">
    <source>
        <dbReference type="SAM" id="MobiDB-lite"/>
    </source>
</evidence>
<evidence type="ECO:0000313" key="4">
    <source>
        <dbReference type="Proteomes" id="UP000028725"/>
    </source>
</evidence>
<dbReference type="STRING" id="394096.DB31_2795"/>
<keyword evidence="2" id="KW-0732">Signal</keyword>
<evidence type="ECO:0000313" key="3">
    <source>
        <dbReference type="EMBL" id="KFE63202.1"/>
    </source>
</evidence>
<dbReference type="PROSITE" id="PS51257">
    <property type="entry name" value="PROKAR_LIPOPROTEIN"/>
    <property type="match status" value="1"/>
</dbReference>
<dbReference type="AlphaFoldDB" id="A0A085W689"/>
<accession>A0A085W689</accession>
<dbReference type="EMBL" id="JMCB01000018">
    <property type="protein sequence ID" value="KFE63202.1"/>
    <property type="molecule type" value="Genomic_DNA"/>
</dbReference>
<reference evidence="3 4" key="1">
    <citation type="submission" date="2014-04" db="EMBL/GenBank/DDBJ databases">
        <title>Genome assembly of Hyalangium minutum DSM 14724.</title>
        <authorList>
            <person name="Sharma G."/>
            <person name="Subramanian S."/>
        </authorList>
    </citation>
    <scope>NUCLEOTIDE SEQUENCE [LARGE SCALE GENOMIC DNA]</scope>
    <source>
        <strain evidence="3 4">DSM 14724</strain>
    </source>
</reference>
<comment type="caution">
    <text evidence="3">The sequence shown here is derived from an EMBL/GenBank/DDBJ whole genome shotgun (WGS) entry which is preliminary data.</text>
</comment>
<feature type="compositionally biased region" description="Polar residues" evidence="1">
    <location>
        <begin position="331"/>
        <end position="342"/>
    </location>
</feature>
<keyword evidence="4" id="KW-1185">Reference proteome</keyword>
<evidence type="ECO:0008006" key="5">
    <source>
        <dbReference type="Google" id="ProtNLM"/>
    </source>
</evidence>
<feature type="chain" id="PRO_5001799280" description="Lipoprotein" evidence="2">
    <location>
        <begin position="26"/>
        <end position="532"/>
    </location>
</feature>
<dbReference type="Proteomes" id="UP000028725">
    <property type="component" value="Unassembled WGS sequence"/>
</dbReference>
<feature type="signal peptide" evidence="2">
    <location>
        <begin position="1"/>
        <end position="25"/>
    </location>
</feature>
<organism evidence="3 4">
    <name type="scientific">Hyalangium minutum</name>
    <dbReference type="NCBI Taxonomy" id="394096"/>
    <lineage>
        <taxon>Bacteria</taxon>
        <taxon>Pseudomonadati</taxon>
        <taxon>Myxococcota</taxon>
        <taxon>Myxococcia</taxon>
        <taxon>Myxococcales</taxon>
        <taxon>Cystobacterineae</taxon>
        <taxon>Archangiaceae</taxon>
        <taxon>Hyalangium</taxon>
    </lineage>
</organism>
<proteinExistence type="predicted"/>
<dbReference type="OrthoDB" id="5488066at2"/>
<name>A0A085W689_9BACT</name>
<gene>
    <name evidence="3" type="ORF">DB31_2795</name>
</gene>
<evidence type="ECO:0000256" key="2">
    <source>
        <dbReference type="SAM" id="SignalP"/>
    </source>
</evidence>
<protein>
    <recommendedName>
        <fullName evidence="5">Lipoprotein</fullName>
    </recommendedName>
</protein>
<dbReference type="RefSeq" id="WP_044196164.1">
    <property type="nucleotide sequence ID" value="NZ_JMCB01000018.1"/>
</dbReference>